<name>A0A9W9GDT4_9EURO</name>
<dbReference type="InterPro" id="IPR000719">
    <property type="entry name" value="Prot_kinase_dom"/>
</dbReference>
<dbReference type="PROSITE" id="PS50011">
    <property type="entry name" value="PROTEIN_KINASE_DOM"/>
    <property type="match status" value="1"/>
</dbReference>
<comment type="caution">
    <text evidence="7">The sequence shown here is derived from an EMBL/GenBank/DDBJ whole genome shotgun (WGS) entry which is preliminary data.</text>
</comment>
<dbReference type="GO" id="GO:0005524">
    <property type="term" value="F:ATP binding"/>
    <property type="evidence" value="ECO:0007669"/>
    <property type="project" value="UniProtKB-KW"/>
</dbReference>
<organism evidence="7 8">
    <name type="scientific">Penicillium angulare</name>
    <dbReference type="NCBI Taxonomy" id="116970"/>
    <lineage>
        <taxon>Eukaryota</taxon>
        <taxon>Fungi</taxon>
        <taxon>Dikarya</taxon>
        <taxon>Ascomycota</taxon>
        <taxon>Pezizomycotina</taxon>
        <taxon>Eurotiomycetes</taxon>
        <taxon>Eurotiomycetidae</taxon>
        <taxon>Eurotiales</taxon>
        <taxon>Aspergillaceae</taxon>
        <taxon>Penicillium</taxon>
    </lineage>
</organism>
<gene>
    <name evidence="7" type="ORF">N7456_001115</name>
</gene>
<dbReference type="GO" id="GO:0005634">
    <property type="term" value="C:nucleus"/>
    <property type="evidence" value="ECO:0007669"/>
    <property type="project" value="TreeGrafter"/>
</dbReference>
<keyword evidence="5" id="KW-0067">ATP-binding</keyword>
<dbReference type="GO" id="GO:0004674">
    <property type="term" value="F:protein serine/threonine kinase activity"/>
    <property type="evidence" value="ECO:0007669"/>
    <property type="project" value="UniProtKB-KW"/>
</dbReference>
<keyword evidence="4" id="KW-0418">Kinase</keyword>
<keyword evidence="1" id="KW-0723">Serine/threonine-protein kinase</keyword>
<evidence type="ECO:0000256" key="1">
    <source>
        <dbReference type="ARBA" id="ARBA00022527"/>
    </source>
</evidence>
<sequence>MGDQQPSKLHRPEEPNSELLAISVYSTTWLIDGKIIRKLPRDDELTPINREIMIYDILGPHPRITECVSKGSDNDHQYVEMTFYPNGDLEKYRKTNPPTPELRSKWFKQILDSIVLIHSLGMIHSDLKLSQFLVDDNLDLRLGDFNASQCPGHATVQ</sequence>
<reference evidence="7" key="1">
    <citation type="submission" date="2022-11" db="EMBL/GenBank/DDBJ databases">
        <authorList>
            <person name="Petersen C."/>
        </authorList>
    </citation>
    <scope>NUCLEOTIDE SEQUENCE</scope>
    <source>
        <strain evidence="7">IBT 30069</strain>
    </source>
</reference>
<keyword evidence="8" id="KW-1185">Reference proteome</keyword>
<dbReference type="Pfam" id="PF00069">
    <property type="entry name" value="Pkinase"/>
    <property type="match status" value="1"/>
</dbReference>
<dbReference type="OrthoDB" id="1668230at2759"/>
<dbReference type="InterPro" id="IPR011009">
    <property type="entry name" value="Kinase-like_dom_sf"/>
</dbReference>
<feature type="domain" description="Protein kinase" evidence="6">
    <location>
        <begin position="1"/>
        <end position="157"/>
    </location>
</feature>
<evidence type="ECO:0000256" key="2">
    <source>
        <dbReference type="ARBA" id="ARBA00022679"/>
    </source>
</evidence>
<evidence type="ECO:0000256" key="4">
    <source>
        <dbReference type="ARBA" id="ARBA00022777"/>
    </source>
</evidence>
<protein>
    <recommendedName>
        <fullName evidence="6">Protein kinase domain-containing protein</fullName>
    </recommendedName>
</protein>
<keyword evidence="3" id="KW-0547">Nucleotide-binding</keyword>
<evidence type="ECO:0000313" key="7">
    <source>
        <dbReference type="EMBL" id="KAJ5116767.1"/>
    </source>
</evidence>
<keyword evidence="2" id="KW-0808">Transferase</keyword>
<proteinExistence type="predicted"/>
<dbReference type="Gene3D" id="1.10.510.10">
    <property type="entry name" value="Transferase(Phosphotransferase) domain 1"/>
    <property type="match status" value="1"/>
</dbReference>
<evidence type="ECO:0000256" key="5">
    <source>
        <dbReference type="ARBA" id="ARBA00022840"/>
    </source>
</evidence>
<accession>A0A9W9GDT4</accession>
<reference evidence="7" key="2">
    <citation type="journal article" date="2023" name="IMA Fungus">
        <title>Comparative genomic study of the Penicillium genus elucidates a diverse pangenome and 15 lateral gene transfer events.</title>
        <authorList>
            <person name="Petersen C."/>
            <person name="Sorensen T."/>
            <person name="Nielsen M.R."/>
            <person name="Sondergaard T.E."/>
            <person name="Sorensen J.L."/>
            <person name="Fitzpatrick D.A."/>
            <person name="Frisvad J.C."/>
            <person name="Nielsen K.L."/>
        </authorList>
    </citation>
    <scope>NUCLEOTIDE SEQUENCE</scope>
    <source>
        <strain evidence="7">IBT 30069</strain>
    </source>
</reference>
<evidence type="ECO:0000256" key="3">
    <source>
        <dbReference type="ARBA" id="ARBA00022741"/>
    </source>
</evidence>
<dbReference type="PANTHER" id="PTHR24345:SF91">
    <property type="entry name" value="SERINE_THREONINE-PROTEIN KINASE PLK4"/>
    <property type="match status" value="1"/>
</dbReference>
<dbReference type="SUPFAM" id="SSF56112">
    <property type="entry name" value="Protein kinase-like (PK-like)"/>
    <property type="match status" value="1"/>
</dbReference>
<dbReference type="AlphaFoldDB" id="A0A9W9GDT4"/>
<dbReference type="EMBL" id="JAPQKH010000001">
    <property type="protein sequence ID" value="KAJ5116767.1"/>
    <property type="molecule type" value="Genomic_DNA"/>
</dbReference>
<dbReference type="Proteomes" id="UP001149165">
    <property type="component" value="Unassembled WGS sequence"/>
</dbReference>
<dbReference type="PANTHER" id="PTHR24345">
    <property type="entry name" value="SERINE/THREONINE-PROTEIN KINASE PLK"/>
    <property type="match status" value="1"/>
</dbReference>
<evidence type="ECO:0000259" key="6">
    <source>
        <dbReference type="PROSITE" id="PS50011"/>
    </source>
</evidence>
<evidence type="ECO:0000313" key="8">
    <source>
        <dbReference type="Proteomes" id="UP001149165"/>
    </source>
</evidence>